<dbReference type="GO" id="GO:0051287">
    <property type="term" value="F:NAD binding"/>
    <property type="evidence" value="ECO:0007669"/>
    <property type="project" value="UniProtKB-ARBA"/>
</dbReference>
<evidence type="ECO:0000256" key="5">
    <source>
        <dbReference type="ARBA" id="ARBA00047925"/>
    </source>
</evidence>
<dbReference type="GO" id="GO:0006741">
    <property type="term" value="P:NADP+ biosynthetic process"/>
    <property type="evidence" value="ECO:0007669"/>
    <property type="project" value="InterPro"/>
</dbReference>
<dbReference type="GO" id="GO:0005524">
    <property type="term" value="F:ATP binding"/>
    <property type="evidence" value="ECO:0007669"/>
    <property type="project" value="UniProtKB-ARBA"/>
</dbReference>
<evidence type="ECO:0000256" key="2">
    <source>
        <dbReference type="ARBA" id="ARBA00022777"/>
    </source>
</evidence>
<dbReference type="InterPro" id="IPR002504">
    <property type="entry name" value="NADK"/>
</dbReference>
<name>A0A1F4V819_UNCKA</name>
<dbReference type="Gene3D" id="3.40.50.10330">
    <property type="entry name" value="Probable inorganic polyphosphate/atp-NAD kinase, domain 1"/>
    <property type="match status" value="1"/>
</dbReference>
<comment type="catalytic activity">
    <reaction evidence="5">
        <text>NAD(+) + ATP = ADP + NADP(+) + H(+)</text>
        <dbReference type="Rhea" id="RHEA:18629"/>
        <dbReference type="ChEBI" id="CHEBI:15378"/>
        <dbReference type="ChEBI" id="CHEBI:30616"/>
        <dbReference type="ChEBI" id="CHEBI:57540"/>
        <dbReference type="ChEBI" id="CHEBI:58349"/>
        <dbReference type="ChEBI" id="CHEBI:456216"/>
        <dbReference type="EC" id="2.7.1.23"/>
    </reaction>
</comment>
<dbReference type="InterPro" id="IPR016064">
    <property type="entry name" value="NAD/diacylglycerol_kinase_sf"/>
</dbReference>
<keyword evidence="4" id="KW-0520">NAD</keyword>
<evidence type="ECO:0000256" key="1">
    <source>
        <dbReference type="ARBA" id="ARBA00022679"/>
    </source>
</evidence>
<dbReference type="Gene3D" id="2.60.200.30">
    <property type="entry name" value="Probable inorganic polyphosphate/atp-NAD kinase, domain 2"/>
    <property type="match status" value="1"/>
</dbReference>
<keyword evidence="2" id="KW-0418">Kinase</keyword>
<protein>
    <recommendedName>
        <fullName evidence="8">DAGKc domain-containing protein</fullName>
    </recommendedName>
</protein>
<dbReference type="InterPro" id="IPR017438">
    <property type="entry name" value="ATP-NAD_kinase_N"/>
</dbReference>
<evidence type="ECO:0000256" key="3">
    <source>
        <dbReference type="ARBA" id="ARBA00022857"/>
    </source>
</evidence>
<dbReference type="InterPro" id="IPR017437">
    <property type="entry name" value="ATP-NAD_kinase_PpnK-typ_C"/>
</dbReference>
<accession>A0A1F4V819</accession>
<reference evidence="6 7" key="1">
    <citation type="journal article" date="2016" name="Nat. Commun.">
        <title>Thousands of microbial genomes shed light on interconnected biogeochemical processes in an aquifer system.</title>
        <authorList>
            <person name="Anantharaman K."/>
            <person name="Brown C.T."/>
            <person name="Hug L.A."/>
            <person name="Sharon I."/>
            <person name="Castelle C.J."/>
            <person name="Probst A.J."/>
            <person name="Thomas B.C."/>
            <person name="Singh A."/>
            <person name="Wilkins M.J."/>
            <person name="Karaoz U."/>
            <person name="Brodie E.L."/>
            <person name="Williams K.H."/>
            <person name="Hubbard S.S."/>
            <person name="Banfield J.F."/>
        </authorList>
    </citation>
    <scope>NUCLEOTIDE SEQUENCE [LARGE SCALE GENOMIC DNA]</scope>
</reference>
<dbReference type="Proteomes" id="UP000178127">
    <property type="component" value="Unassembled WGS sequence"/>
</dbReference>
<organism evidence="6 7">
    <name type="scientific">candidate division WWE3 bacterium RIFCSPHIGHO2_02_FULL_38_14</name>
    <dbReference type="NCBI Taxonomy" id="1802620"/>
    <lineage>
        <taxon>Bacteria</taxon>
        <taxon>Katanobacteria</taxon>
    </lineage>
</organism>
<dbReference type="PANTHER" id="PTHR20275">
    <property type="entry name" value="NAD KINASE"/>
    <property type="match status" value="1"/>
</dbReference>
<evidence type="ECO:0000313" key="7">
    <source>
        <dbReference type="Proteomes" id="UP000178127"/>
    </source>
</evidence>
<dbReference type="PANTHER" id="PTHR20275:SF0">
    <property type="entry name" value="NAD KINASE"/>
    <property type="match status" value="1"/>
</dbReference>
<evidence type="ECO:0008006" key="8">
    <source>
        <dbReference type="Google" id="ProtNLM"/>
    </source>
</evidence>
<dbReference type="EMBL" id="MEVD01000015">
    <property type="protein sequence ID" value="OGC53297.1"/>
    <property type="molecule type" value="Genomic_DNA"/>
</dbReference>
<dbReference type="Pfam" id="PF01513">
    <property type="entry name" value="NAD_kinase"/>
    <property type="match status" value="1"/>
</dbReference>
<gene>
    <name evidence="6" type="ORF">A3D91_02700</name>
</gene>
<keyword evidence="1" id="KW-0808">Transferase</keyword>
<keyword evidence="3" id="KW-0521">NADP</keyword>
<dbReference type="SUPFAM" id="SSF111331">
    <property type="entry name" value="NAD kinase/diacylglycerol kinase-like"/>
    <property type="match status" value="1"/>
</dbReference>
<dbReference type="GO" id="GO:0003951">
    <property type="term" value="F:NAD+ kinase activity"/>
    <property type="evidence" value="ECO:0007669"/>
    <property type="project" value="UniProtKB-EC"/>
</dbReference>
<dbReference type="AlphaFoldDB" id="A0A1F4V819"/>
<sequence length="184" mass="20565">MKIKYVQTLDPRGLHVNDFISRNYPHFINEPEPDLILVTGGDGAMLHAMQKYHHHNKPFLGHATGTINFSMNKINNLEEFVPKLETGKYKLYLLNLNAIKVWHVDRFGIRKEVGQAINDVVIGTHVMGYHHLSISSEDKSFSDLDFNGAGLCISTDFGSTGYNFNLGGPVLPLGSDLWSIKGVI</sequence>
<dbReference type="GO" id="GO:0019674">
    <property type="term" value="P:NAD+ metabolic process"/>
    <property type="evidence" value="ECO:0007669"/>
    <property type="project" value="InterPro"/>
</dbReference>
<comment type="caution">
    <text evidence="6">The sequence shown here is derived from an EMBL/GenBank/DDBJ whole genome shotgun (WGS) entry which is preliminary data.</text>
</comment>
<evidence type="ECO:0000256" key="4">
    <source>
        <dbReference type="ARBA" id="ARBA00023027"/>
    </source>
</evidence>
<dbReference type="STRING" id="1802620.A3D91_02700"/>
<proteinExistence type="predicted"/>
<evidence type="ECO:0000313" key="6">
    <source>
        <dbReference type="EMBL" id="OGC53297.1"/>
    </source>
</evidence>